<feature type="compositionally biased region" description="Basic residues" evidence="1">
    <location>
        <begin position="75"/>
        <end position="85"/>
    </location>
</feature>
<feature type="region of interest" description="Disordered" evidence="1">
    <location>
        <begin position="30"/>
        <end position="224"/>
    </location>
</feature>
<dbReference type="EMBL" id="LCWF01000047">
    <property type="protein sequence ID" value="KKY25170.1"/>
    <property type="molecule type" value="Genomic_DNA"/>
</dbReference>
<feature type="region of interest" description="Disordered" evidence="1">
    <location>
        <begin position="352"/>
        <end position="391"/>
    </location>
</feature>
<feature type="domain" description="DUF985" evidence="2">
    <location>
        <begin position="419"/>
        <end position="493"/>
    </location>
</feature>
<reference evidence="3 4" key="1">
    <citation type="submission" date="2015-05" db="EMBL/GenBank/DDBJ databases">
        <title>Distinctive expansion of gene families associated with plant cell wall degradation and secondary metabolism in the genomes of grapevine trunk pathogens.</title>
        <authorList>
            <person name="Lawrence D.P."/>
            <person name="Travadon R."/>
            <person name="Rolshausen P.E."/>
            <person name="Baumgartner K."/>
        </authorList>
    </citation>
    <scope>NUCLEOTIDE SEQUENCE [LARGE SCALE GENOMIC DNA]</scope>
    <source>
        <strain evidence="3">UCRPC4</strain>
    </source>
</reference>
<dbReference type="InterPro" id="IPR039935">
    <property type="entry name" value="YML079W-like"/>
</dbReference>
<feature type="compositionally biased region" description="Polar residues" evidence="1">
    <location>
        <begin position="163"/>
        <end position="173"/>
    </location>
</feature>
<comment type="caution">
    <text evidence="3">The sequence shown here is derived from an EMBL/GenBank/DDBJ whole genome shotgun (WGS) entry which is preliminary data.</text>
</comment>
<dbReference type="InterPro" id="IPR011051">
    <property type="entry name" value="RmlC_Cupin_sf"/>
</dbReference>
<evidence type="ECO:0000313" key="3">
    <source>
        <dbReference type="EMBL" id="KKY25170.1"/>
    </source>
</evidence>
<keyword evidence="4" id="KW-1185">Reference proteome</keyword>
<feature type="region of interest" description="Disordered" evidence="1">
    <location>
        <begin position="451"/>
        <end position="473"/>
    </location>
</feature>
<feature type="compositionally biased region" description="Polar residues" evidence="1">
    <location>
        <begin position="207"/>
        <end position="219"/>
    </location>
</feature>
<dbReference type="Gene3D" id="2.60.120.10">
    <property type="entry name" value="Jelly Rolls"/>
    <property type="match status" value="1"/>
</dbReference>
<dbReference type="InterPro" id="IPR009327">
    <property type="entry name" value="Cupin_DUF985"/>
</dbReference>
<feature type="region of interest" description="Disordered" evidence="1">
    <location>
        <begin position="248"/>
        <end position="304"/>
    </location>
</feature>
<dbReference type="SUPFAM" id="SSF51182">
    <property type="entry name" value="RmlC-like cupins"/>
    <property type="match status" value="1"/>
</dbReference>
<dbReference type="PANTHER" id="PTHR33387">
    <property type="entry name" value="RMLC-LIKE JELLY ROLL FOLD PROTEIN"/>
    <property type="match status" value="1"/>
</dbReference>
<feature type="compositionally biased region" description="Low complexity" evidence="1">
    <location>
        <begin position="367"/>
        <end position="385"/>
    </location>
</feature>
<dbReference type="OrthoDB" id="6614653at2759"/>
<dbReference type="InterPro" id="IPR014710">
    <property type="entry name" value="RmlC-like_jellyroll"/>
</dbReference>
<dbReference type="AlphaFoldDB" id="A0A0G2H981"/>
<proteinExistence type="predicted"/>
<name>A0A0G2H981_PHACM</name>
<dbReference type="Pfam" id="PF06172">
    <property type="entry name" value="Cupin_5"/>
    <property type="match status" value="1"/>
</dbReference>
<organism evidence="3 4">
    <name type="scientific">Phaeomoniella chlamydospora</name>
    <name type="common">Phaeoacremonium chlamydosporum</name>
    <dbReference type="NCBI Taxonomy" id="158046"/>
    <lineage>
        <taxon>Eukaryota</taxon>
        <taxon>Fungi</taxon>
        <taxon>Dikarya</taxon>
        <taxon>Ascomycota</taxon>
        <taxon>Pezizomycotina</taxon>
        <taxon>Eurotiomycetes</taxon>
        <taxon>Chaetothyriomycetidae</taxon>
        <taxon>Phaeomoniellales</taxon>
        <taxon>Phaeomoniellaceae</taxon>
        <taxon>Phaeomoniella</taxon>
    </lineage>
</organism>
<sequence>MTVKKRGRPKKVVDDALATEEVAAVGGKAIKPRTRAKANRLETDETEQPVKTRARTKLSKTSDLSESVEDVLKQSRSKSASKRVKDKSDGTDAKSTSSKVLTDMGPNDTTTTTSSLVIEDPANSIDNAASPVKQIDDSISGESPAPEIIIAARGEPHPAESTLPASLSSSGATIEQAAPANKDQTELQEQAQSSKTGVQTPLRPEQTDQVEPSGDQTPSKILEALAIQHQNTSTSNTTAPFPFTTVQSNVSSATGPKFSASASLNSPSMSRNQKPLSSRLPKPGKFQLPLDTPTGPPNPGQIPLTPEQIENIRSSKQYKTAQAKWTRALVAMPIVIVTSYMLWERYRDGTLLTGPQRPNPNGPSATDSPSSILSSEPDSSPSKKSGGVKPRIIPDYELQPTVMIDTSPATAGAPGQKQRARIETFTVGPDIEAGEKLQWIVEGGKFKASFLLPDDDDDDDRPDSSSGGPFSANGCLITEVVTPGFEYSDHDFMTRQQLEDLVDERDFAELSQFLRKGERPTEAELQTKITDRK</sequence>
<feature type="compositionally biased region" description="Polar residues" evidence="1">
    <location>
        <begin position="187"/>
        <end position="199"/>
    </location>
</feature>
<protein>
    <recommendedName>
        <fullName evidence="2">DUF985 domain-containing protein</fullName>
    </recommendedName>
</protein>
<reference evidence="3 4" key="2">
    <citation type="submission" date="2015-05" db="EMBL/GenBank/DDBJ databases">
        <authorList>
            <person name="Morales-Cruz A."/>
            <person name="Amrine K.C."/>
            <person name="Cantu D."/>
        </authorList>
    </citation>
    <scope>NUCLEOTIDE SEQUENCE [LARGE SCALE GENOMIC DNA]</scope>
    <source>
        <strain evidence="3">UCRPC4</strain>
    </source>
</reference>
<evidence type="ECO:0000313" key="4">
    <source>
        <dbReference type="Proteomes" id="UP000053317"/>
    </source>
</evidence>
<gene>
    <name evidence="3" type="ORF">UCRPC4_g01976</name>
</gene>
<dbReference type="Proteomes" id="UP000053317">
    <property type="component" value="Unassembled WGS sequence"/>
</dbReference>
<accession>A0A0G2H981</accession>
<evidence type="ECO:0000259" key="2">
    <source>
        <dbReference type="Pfam" id="PF06172"/>
    </source>
</evidence>
<feature type="region of interest" description="Disordered" evidence="1">
    <location>
        <begin position="513"/>
        <end position="533"/>
    </location>
</feature>
<feature type="compositionally biased region" description="Low complexity" evidence="1">
    <location>
        <begin position="259"/>
        <end position="270"/>
    </location>
</feature>
<evidence type="ECO:0000256" key="1">
    <source>
        <dbReference type="SAM" id="MobiDB-lite"/>
    </source>
</evidence>
<dbReference type="PANTHER" id="PTHR33387:SF3">
    <property type="entry name" value="DUF985 DOMAIN-CONTAINING PROTEIN"/>
    <property type="match status" value="1"/>
</dbReference>